<dbReference type="GO" id="GO:0000155">
    <property type="term" value="F:phosphorelay sensor kinase activity"/>
    <property type="evidence" value="ECO:0007669"/>
    <property type="project" value="InterPro"/>
</dbReference>
<dbReference type="InterPro" id="IPR036097">
    <property type="entry name" value="HisK_dim/P_sf"/>
</dbReference>
<dbReference type="InterPro" id="IPR003661">
    <property type="entry name" value="HisK_dim/P_dom"/>
</dbReference>
<dbReference type="SUPFAM" id="SSF55874">
    <property type="entry name" value="ATPase domain of HSP90 chaperone/DNA topoisomerase II/histidine kinase"/>
    <property type="match status" value="1"/>
</dbReference>
<keyword evidence="11" id="KW-0472">Membrane</keyword>
<dbReference type="PANTHER" id="PTHR43711">
    <property type="entry name" value="TWO-COMPONENT HISTIDINE KINASE"/>
    <property type="match status" value="1"/>
</dbReference>
<dbReference type="PANTHER" id="PTHR43711:SF26">
    <property type="entry name" value="SENSOR HISTIDINE KINASE RCSC"/>
    <property type="match status" value="1"/>
</dbReference>
<comment type="caution">
    <text evidence="13">The sequence shown here is derived from an EMBL/GenBank/DDBJ whole genome shotgun (WGS) entry which is preliminary data.</text>
</comment>
<evidence type="ECO:0000256" key="4">
    <source>
        <dbReference type="ARBA" id="ARBA00022475"/>
    </source>
</evidence>
<evidence type="ECO:0000256" key="9">
    <source>
        <dbReference type="ARBA" id="ARBA00022840"/>
    </source>
</evidence>
<dbReference type="Pfam" id="PF00512">
    <property type="entry name" value="HisKA"/>
    <property type="match status" value="1"/>
</dbReference>
<name>A0A9D1K3L6_9BACT</name>
<dbReference type="GO" id="GO:0005886">
    <property type="term" value="C:plasma membrane"/>
    <property type="evidence" value="ECO:0007669"/>
    <property type="project" value="UniProtKB-SubCell"/>
</dbReference>
<keyword evidence="7" id="KW-0547">Nucleotide-binding</keyword>
<dbReference type="FunFam" id="3.30.565.10:FF:000023">
    <property type="entry name" value="PAS domain-containing sensor histidine kinase"/>
    <property type="match status" value="1"/>
</dbReference>
<evidence type="ECO:0000313" key="13">
    <source>
        <dbReference type="EMBL" id="HIS83050.1"/>
    </source>
</evidence>
<dbReference type="CDD" id="cd00075">
    <property type="entry name" value="HATPase"/>
    <property type="match status" value="1"/>
</dbReference>
<proteinExistence type="predicted"/>
<evidence type="ECO:0000256" key="3">
    <source>
        <dbReference type="ARBA" id="ARBA00012438"/>
    </source>
</evidence>
<dbReference type="EC" id="2.7.13.3" evidence="3"/>
<reference evidence="13" key="2">
    <citation type="journal article" date="2021" name="PeerJ">
        <title>Extensive microbial diversity within the chicken gut microbiome revealed by metagenomics and culture.</title>
        <authorList>
            <person name="Gilroy R."/>
            <person name="Ravi A."/>
            <person name="Getino M."/>
            <person name="Pursley I."/>
            <person name="Horton D.L."/>
            <person name="Alikhan N.F."/>
            <person name="Baker D."/>
            <person name="Gharbi K."/>
            <person name="Hall N."/>
            <person name="Watson M."/>
            <person name="Adriaenssens E.M."/>
            <person name="Foster-Nyarko E."/>
            <person name="Jarju S."/>
            <person name="Secka A."/>
            <person name="Antonio M."/>
            <person name="Oren A."/>
            <person name="Chaudhuri R.R."/>
            <person name="La Ragione R."/>
            <person name="Hildebrand F."/>
            <person name="Pallen M.J."/>
        </authorList>
    </citation>
    <scope>NUCLEOTIDE SEQUENCE</scope>
    <source>
        <strain evidence="13">CHK152-2994</strain>
    </source>
</reference>
<evidence type="ECO:0000256" key="2">
    <source>
        <dbReference type="ARBA" id="ARBA00004236"/>
    </source>
</evidence>
<evidence type="ECO:0000256" key="10">
    <source>
        <dbReference type="ARBA" id="ARBA00023012"/>
    </source>
</evidence>
<evidence type="ECO:0000256" key="5">
    <source>
        <dbReference type="ARBA" id="ARBA00022553"/>
    </source>
</evidence>
<feature type="domain" description="Histidine kinase" evidence="12">
    <location>
        <begin position="183"/>
        <end position="396"/>
    </location>
</feature>
<dbReference type="InterPro" id="IPR004358">
    <property type="entry name" value="Sig_transdc_His_kin-like_C"/>
</dbReference>
<dbReference type="SMART" id="SM00388">
    <property type="entry name" value="HisKA"/>
    <property type="match status" value="1"/>
</dbReference>
<comment type="catalytic activity">
    <reaction evidence="1">
        <text>ATP + protein L-histidine = ADP + protein N-phospho-L-histidine.</text>
        <dbReference type="EC" id="2.7.13.3"/>
    </reaction>
</comment>
<dbReference type="Proteomes" id="UP000824139">
    <property type="component" value="Unassembled WGS sequence"/>
</dbReference>
<comment type="subcellular location">
    <subcellularLocation>
        <location evidence="2">Cell membrane</location>
    </subcellularLocation>
</comment>
<evidence type="ECO:0000256" key="1">
    <source>
        <dbReference type="ARBA" id="ARBA00000085"/>
    </source>
</evidence>
<keyword evidence="8 13" id="KW-0418">Kinase</keyword>
<evidence type="ECO:0000256" key="7">
    <source>
        <dbReference type="ARBA" id="ARBA00022741"/>
    </source>
</evidence>
<keyword evidence="10" id="KW-0902">Two-component regulatory system</keyword>
<dbReference type="InterPro" id="IPR005467">
    <property type="entry name" value="His_kinase_dom"/>
</dbReference>
<keyword evidence="4" id="KW-1003">Cell membrane</keyword>
<organism evidence="13 14">
    <name type="scientific">Candidatus Scatenecus faecavium</name>
    <dbReference type="NCBI Taxonomy" id="2840915"/>
    <lineage>
        <taxon>Bacteria</taxon>
        <taxon>Candidatus Scatenecus</taxon>
    </lineage>
</organism>
<dbReference type="InterPro" id="IPR036890">
    <property type="entry name" value="HATPase_C_sf"/>
</dbReference>
<dbReference type="Gene3D" id="1.10.287.130">
    <property type="match status" value="1"/>
</dbReference>
<evidence type="ECO:0000256" key="6">
    <source>
        <dbReference type="ARBA" id="ARBA00022679"/>
    </source>
</evidence>
<dbReference type="EMBL" id="DVJO01000119">
    <property type="protein sequence ID" value="HIS83050.1"/>
    <property type="molecule type" value="Genomic_DNA"/>
</dbReference>
<evidence type="ECO:0000313" key="14">
    <source>
        <dbReference type="Proteomes" id="UP000824139"/>
    </source>
</evidence>
<reference evidence="13" key="1">
    <citation type="submission" date="2020-10" db="EMBL/GenBank/DDBJ databases">
        <authorList>
            <person name="Gilroy R."/>
        </authorList>
    </citation>
    <scope>NUCLEOTIDE SEQUENCE</scope>
    <source>
        <strain evidence="13">CHK152-2994</strain>
    </source>
</reference>
<dbReference type="InterPro" id="IPR003594">
    <property type="entry name" value="HATPase_dom"/>
</dbReference>
<sequence length="400" mass="45470">MEKSFDETLSKLEIFFSGTIKSYPEIFSALKKLFYFENGTVYFLSPEALRIEFAYPKNASGKEIKITETEKNSFYNAEEKLKTEFFTGENLLAERLIVQNCVFGVLVVSSNKKFSAIDKRIFKTCTIAISNIIKEIELSKILKMQTKVLQEGIVKTGKAYRLTKSQNKKILEADKIKSKFLSNVSHELRTPLNSIIGFSELLQNPATGTLNSRQTEFVRDIQTAGIHLLGMINEILDLSKLEADAMKLKVKNFEISQCIEETLNILKPLYVKKNISVSKNIINSIITADYQKVQQILFNLINNAIKFTKNNGNIEIAAKPKRKFIEIRIKDDGCGIEKKYHRKVFKKFEQAKPSENSTGLGLTITKELVLLHRGSIKLKSEPEKGSEFIVNLPISVARYI</sequence>
<dbReference type="GO" id="GO:0005524">
    <property type="term" value="F:ATP binding"/>
    <property type="evidence" value="ECO:0007669"/>
    <property type="project" value="UniProtKB-KW"/>
</dbReference>
<keyword evidence="9" id="KW-0067">ATP-binding</keyword>
<dbReference type="InterPro" id="IPR050736">
    <property type="entry name" value="Sensor_HK_Regulatory"/>
</dbReference>
<dbReference type="PROSITE" id="PS50109">
    <property type="entry name" value="HIS_KIN"/>
    <property type="match status" value="1"/>
</dbReference>
<dbReference type="SMART" id="SM00387">
    <property type="entry name" value="HATPase_c"/>
    <property type="match status" value="1"/>
</dbReference>
<dbReference type="SUPFAM" id="SSF47384">
    <property type="entry name" value="Homodimeric domain of signal transducing histidine kinase"/>
    <property type="match status" value="1"/>
</dbReference>
<gene>
    <name evidence="13" type="ORF">IAD41_05535</name>
</gene>
<keyword evidence="6" id="KW-0808">Transferase</keyword>
<dbReference type="Gene3D" id="3.30.565.10">
    <property type="entry name" value="Histidine kinase-like ATPase, C-terminal domain"/>
    <property type="match status" value="1"/>
</dbReference>
<dbReference type="PRINTS" id="PR00344">
    <property type="entry name" value="BCTRLSENSOR"/>
</dbReference>
<dbReference type="Pfam" id="PF02518">
    <property type="entry name" value="HATPase_c"/>
    <property type="match status" value="1"/>
</dbReference>
<evidence type="ECO:0000256" key="11">
    <source>
        <dbReference type="ARBA" id="ARBA00023136"/>
    </source>
</evidence>
<evidence type="ECO:0000259" key="12">
    <source>
        <dbReference type="PROSITE" id="PS50109"/>
    </source>
</evidence>
<dbReference type="AlphaFoldDB" id="A0A9D1K3L6"/>
<dbReference type="CDD" id="cd00082">
    <property type="entry name" value="HisKA"/>
    <property type="match status" value="1"/>
</dbReference>
<evidence type="ECO:0000256" key="8">
    <source>
        <dbReference type="ARBA" id="ARBA00022777"/>
    </source>
</evidence>
<protein>
    <recommendedName>
        <fullName evidence="3">histidine kinase</fullName>
        <ecNumber evidence="3">2.7.13.3</ecNumber>
    </recommendedName>
</protein>
<keyword evidence="5" id="KW-0597">Phosphoprotein</keyword>
<accession>A0A9D1K3L6</accession>